<accession>A0A6J6R010</accession>
<name>A0A6J6R010_9ZZZZ</name>
<sequence>MLGEEVVADGGHEVLGRLDLQVVGQHDQALRLQGAVGGAGLAQLGLAVEDRLVGLGTGVAEREHLGDVDAVLVGQTALAVETALAVRSRGQDDGLALQVGQRGDVVLLGVVLGHEEGVGVGRGRHVEQGDAGIGEQVGAIGGQLAAVTGLEGLRLVTVGDAVEVVDDAADVLRHDVDAAGEVGHVGVTGVDELDVGVVALGLEELLVHRGDERRLREALRGDRDRATRRGLLGGGGGGARRRRGLVVGGRVEVVARAGGGGEQGADGQHGEQGAAQLHEGDLPSVSRGRSSARVRSAAQPELHRAAQDGLTGGAPRDRQQSQP</sequence>
<feature type="compositionally biased region" description="Low complexity" evidence="1">
    <location>
        <begin position="284"/>
        <end position="298"/>
    </location>
</feature>
<dbReference type="EMBL" id="CAEZXR010000196">
    <property type="protein sequence ID" value="CAB4714758.1"/>
    <property type="molecule type" value="Genomic_DNA"/>
</dbReference>
<evidence type="ECO:0000313" key="2">
    <source>
        <dbReference type="EMBL" id="CAB4714758.1"/>
    </source>
</evidence>
<evidence type="ECO:0000256" key="1">
    <source>
        <dbReference type="SAM" id="MobiDB-lite"/>
    </source>
</evidence>
<feature type="region of interest" description="Disordered" evidence="1">
    <location>
        <begin position="257"/>
        <end position="323"/>
    </location>
</feature>
<protein>
    <submittedName>
        <fullName evidence="2">Unannotated protein</fullName>
    </submittedName>
</protein>
<gene>
    <name evidence="2" type="ORF">UFOPK2579_01637</name>
</gene>
<dbReference type="AlphaFoldDB" id="A0A6J6R010"/>
<proteinExistence type="predicted"/>
<reference evidence="2" key="1">
    <citation type="submission" date="2020-05" db="EMBL/GenBank/DDBJ databases">
        <authorList>
            <person name="Chiriac C."/>
            <person name="Salcher M."/>
            <person name="Ghai R."/>
            <person name="Kavagutti S V."/>
        </authorList>
    </citation>
    <scope>NUCLEOTIDE SEQUENCE</scope>
</reference>
<organism evidence="2">
    <name type="scientific">freshwater metagenome</name>
    <dbReference type="NCBI Taxonomy" id="449393"/>
    <lineage>
        <taxon>unclassified sequences</taxon>
        <taxon>metagenomes</taxon>
        <taxon>ecological metagenomes</taxon>
    </lineage>
</organism>